<name>A0A6C2UQ72_9BACT</name>
<dbReference type="EMBL" id="CAAHFH010000002">
    <property type="protein sequence ID" value="VGO22435.1"/>
    <property type="molecule type" value="Genomic_DNA"/>
</dbReference>
<dbReference type="Proteomes" id="UP000346198">
    <property type="component" value="Unassembled WGS sequence"/>
</dbReference>
<dbReference type="InterPro" id="IPR050738">
    <property type="entry name" value="Sulfatase"/>
</dbReference>
<dbReference type="RefSeq" id="WP_168433527.1">
    <property type="nucleotide sequence ID" value="NZ_CAAHFH010000002.1"/>
</dbReference>
<proteinExistence type="inferred from homology"/>
<dbReference type="InterPro" id="IPR024607">
    <property type="entry name" value="Sulfatase_CS"/>
</dbReference>
<dbReference type="SUPFAM" id="SSF53649">
    <property type="entry name" value="Alkaline phosphatase-like"/>
    <property type="match status" value="1"/>
</dbReference>
<dbReference type="Gene3D" id="3.40.720.10">
    <property type="entry name" value="Alkaline Phosphatase, subunit A"/>
    <property type="match status" value="2"/>
</dbReference>
<dbReference type="AlphaFoldDB" id="A0A6C2UQ72"/>
<evidence type="ECO:0000256" key="3">
    <source>
        <dbReference type="ARBA" id="ARBA00022801"/>
    </source>
</evidence>
<dbReference type="PROSITE" id="PS00149">
    <property type="entry name" value="SULFATASE_2"/>
    <property type="match status" value="1"/>
</dbReference>
<evidence type="ECO:0000313" key="6">
    <source>
        <dbReference type="EMBL" id="VGO22435.1"/>
    </source>
</evidence>
<dbReference type="PANTHER" id="PTHR42693:SF33">
    <property type="entry name" value="ARYLSULFATASE"/>
    <property type="match status" value="1"/>
</dbReference>
<evidence type="ECO:0000256" key="4">
    <source>
        <dbReference type="ARBA" id="ARBA00022837"/>
    </source>
</evidence>
<accession>A0A6C2UQ72</accession>
<protein>
    <submittedName>
        <fullName evidence="6">Arylsulfatase</fullName>
    </submittedName>
</protein>
<keyword evidence="4" id="KW-0106">Calcium</keyword>
<comment type="similarity">
    <text evidence="1">Belongs to the sulfatase family.</text>
</comment>
<sequence length="557" mass="62230">MLFRSREVLFTVLALFALTASGGAERPNVIVFFTDDLDFDETPPGLYDLERFPSHTGMKQQGFYDDDLPKFDAPQGDFFENPTMLMPNLQQLAKDGMVLERFYITSPICTPSRYSILTGRYASRSKGFQKKYPAGKSASVDWSATLLPTESNLPKALQKAGYTTGMVGKWHNGHGAGAYNSELRNMKLSDPGVNEKVKEAQRLECETMQKEQGFDYAASLQMGNVGALKAPKELRQENLEWVTQGALDFIEQEHEKPFFLYVSLPLPHRQYYDSQARNPNAAYWFSRDARGTPGGWLDEVSDCMPPRDDVVRRCKEAGIPMVNTMGTYIDDSLGAILQTLEKQGLAENTMVIFTSDHQSRGKNTVGEAARVPFVVRWPGKVAAGSRKAGISSNVDLVSTILDVAGSKESGDVGMDGQSMLPMLTTEEAHCRDSLYLEVMHTRAVVSKRWKYIAGRAPAEIEELMAQDSIQALEQQRRRRVSWDGRINTPENVSKGVIMDGDREFPGYFDRDQLYDLDADPFEQNNLAGDPANAETLNEMKELLKGYLAGLPHPFGEF</sequence>
<evidence type="ECO:0000259" key="5">
    <source>
        <dbReference type="Pfam" id="PF00884"/>
    </source>
</evidence>
<dbReference type="Pfam" id="PF00884">
    <property type="entry name" value="Sulfatase"/>
    <property type="match status" value="1"/>
</dbReference>
<dbReference type="PROSITE" id="PS00523">
    <property type="entry name" value="SULFATASE_1"/>
    <property type="match status" value="1"/>
</dbReference>
<evidence type="ECO:0000256" key="2">
    <source>
        <dbReference type="ARBA" id="ARBA00022723"/>
    </source>
</evidence>
<dbReference type="InterPro" id="IPR000917">
    <property type="entry name" value="Sulfatase_N"/>
</dbReference>
<keyword evidence="2" id="KW-0479">Metal-binding</keyword>
<dbReference type="InterPro" id="IPR017850">
    <property type="entry name" value="Alkaline_phosphatase_core_sf"/>
</dbReference>
<gene>
    <name evidence="6" type="ORF">SCARR_04518</name>
</gene>
<dbReference type="GO" id="GO:0046872">
    <property type="term" value="F:metal ion binding"/>
    <property type="evidence" value="ECO:0007669"/>
    <property type="project" value="UniProtKB-KW"/>
</dbReference>
<evidence type="ECO:0000313" key="7">
    <source>
        <dbReference type="Proteomes" id="UP000346198"/>
    </source>
</evidence>
<feature type="domain" description="Sulfatase N-terminal" evidence="5">
    <location>
        <begin position="74"/>
        <end position="405"/>
    </location>
</feature>
<organism evidence="6 7">
    <name type="scientific">Pontiella sulfatireligans</name>
    <dbReference type="NCBI Taxonomy" id="2750658"/>
    <lineage>
        <taxon>Bacteria</taxon>
        <taxon>Pseudomonadati</taxon>
        <taxon>Kiritimatiellota</taxon>
        <taxon>Kiritimatiellia</taxon>
        <taxon>Kiritimatiellales</taxon>
        <taxon>Pontiellaceae</taxon>
        <taxon>Pontiella</taxon>
    </lineage>
</organism>
<evidence type="ECO:0000256" key="1">
    <source>
        <dbReference type="ARBA" id="ARBA00008779"/>
    </source>
</evidence>
<dbReference type="GO" id="GO:0004065">
    <property type="term" value="F:arylsulfatase activity"/>
    <property type="evidence" value="ECO:0007669"/>
    <property type="project" value="TreeGrafter"/>
</dbReference>
<keyword evidence="7" id="KW-1185">Reference proteome</keyword>
<dbReference type="PANTHER" id="PTHR42693">
    <property type="entry name" value="ARYLSULFATASE FAMILY MEMBER"/>
    <property type="match status" value="1"/>
</dbReference>
<reference evidence="6 7" key="1">
    <citation type="submission" date="2019-04" db="EMBL/GenBank/DDBJ databases">
        <authorList>
            <person name="Van Vliet M D."/>
        </authorList>
    </citation>
    <scope>NUCLEOTIDE SEQUENCE [LARGE SCALE GENOMIC DNA]</scope>
    <source>
        <strain evidence="6 7">F21</strain>
    </source>
</reference>
<keyword evidence="3" id="KW-0378">Hydrolase</keyword>